<keyword evidence="2" id="KW-0449">Lipoprotein</keyword>
<dbReference type="AlphaFoldDB" id="A0AAN9GN34"/>
<comment type="similarity">
    <text evidence="1 2">Belongs to the phospholipid scramblase family.</text>
</comment>
<dbReference type="EMBL" id="JBAMIC010000001">
    <property type="protein sequence ID" value="KAK7114394.1"/>
    <property type="molecule type" value="Genomic_DNA"/>
</dbReference>
<keyword evidence="5" id="KW-1185">Reference proteome</keyword>
<accession>A0AAN9GN34</accession>
<dbReference type="Proteomes" id="UP001374579">
    <property type="component" value="Unassembled WGS sequence"/>
</dbReference>
<dbReference type="PANTHER" id="PTHR23248:SF9">
    <property type="entry name" value="PHOSPHOLIPID SCRAMBLASE"/>
    <property type="match status" value="1"/>
</dbReference>
<dbReference type="InterPro" id="IPR005552">
    <property type="entry name" value="Scramblase"/>
</dbReference>
<comment type="function">
    <text evidence="2">May mediate accelerated ATP-independent bidirectional transbilayer migration of phospholipids upon binding calcium ions that results in a loss of phospholipid asymmetry in the plasma membrane.</text>
</comment>
<proteinExistence type="inferred from homology"/>
<protein>
    <recommendedName>
        <fullName evidence="2">Phospholipid scramblase</fullName>
    </recommendedName>
</protein>
<dbReference type="GO" id="GO:0005886">
    <property type="term" value="C:plasma membrane"/>
    <property type="evidence" value="ECO:0007669"/>
    <property type="project" value="TreeGrafter"/>
</dbReference>
<evidence type="ECO:0000313" key="4">
    <source>
        <dbReference type="EMBL" id="KAK7114394.1"/>
    </source>
</evidence>
<dbReference type="PANTHER" id="PTHR23248">
    <property type="entry name" value="PHOSPHOLIPID SCRAMBLASE-RELATED"/>
    <property type="match status" value="1"/>
</dbReference>
<comment type="caution">
    <text evidence="4">The sequence shown here is derived from an EMBL/GenBank/DDBJ whole genome shotgun (WGS) entry which is preliminary data.</text>
</comment>
<evidence type="ECO:0000256" key="2">
    <source>
        <dbReference type="RuleBase" id="RU363116"/>
    </source>
</evidence>
<keyword evidence="2" id="KW-0106">Calcium</keyword>
<feature type="compositionally biased region" description="Acidic residues" evidence="3">
    <location>
        <begin position="1"/>
        <end position="15"/>
    </location>
</feature>
<reference evidence="4 5" key="1">
    <citation type="submission" date="2024-02" db="EMBL/GenBank/DDBJ databases">
        <title>Chromosome-scale genome assembly of the rough periwinkle Littorina saxatilis.</title>
        <authorList>
            <person name="De Jode A."/>
            <person name="Faria R."/>
            <person name="Formenti G."/>
            <person name="Sims Y."/>
            <person name="Smith T.P."/>
            <person name="Tracey A."/>
            <person name="Wood J.M.D."/>
            <person name="Zagrodzka Z.B."/>
            <person name="Johannesson K."/>
            <person name="Butlin R.K."/>
            <person name="Leder E.H."/>
        </authorList>
    </citation>
    <scope>NUCLEOTIDE SEQUENCE [LARGE SCALE GENOMIC DNA]</scope>
    <source>
        <strain evidence="4">Snail1</strain>
        <tissue evidence="4">Muscle</tissue>
    </source>
</reference>
<evidence type="ECO:0000256" key="3">
    <source>
        <dbReference type="SAM" id="MobiDB-lite"/>
    </source>
</evidence>
<sequence length="280" mass="30981">MEGGSEDEEEEEEQAGSEGSAYLPRDLASLGLTPSAVNAVTEQPRYGQAANAPGEWIRCFEPLDGMYVQQTYTIVDVVLPCEGPRKFTVLNKKGQRALYAVENSNSTFELICGRPRFPWTVRVCDSQTREVMVMQRMTGPGVICPGWPCFPDFVKLKSANGNHLIGQVRRLPNPLCPAYALAGGDMVEVLTVRGPCCLLMLFAGLGLCCKDETFIVQDMQGETVGAIRKHYEDTFKAMIKAEHFSCTFPEVMHVELKAAMLASVFFIDFSYYTSPFSLAN</sequence>
<organism evidence="4 5">
    <name type="scientific">Littorina saxatilis</name>
    <dbReference type="NCBI Taxonomy" id="31220"/>
    <lineage>
        <taxon>Eukaryota</taxon>
        <taxon>Metazoa</taxon>
        <taxon>Spiralia</taxon>
        <taxon>Lophotrochozoa</taxon>
        <taxon>Mollusca</taxon>
        <taxon>Gastropoda</taxon>
        <taxon>Caenogastropoda</taxon>
        <taxon>Littorinimorpha</taxon>
        <taxon>Littorinoidea</taxon>
        <taxon>Littorinidae</taxon>
        <taxon>Littorina</taxon>
    </lineage>
</organism>
<comment type="cofactor">
    <cofactor evidence="2">
        <name>Ca(2+)</name>
        <dbReference type="ChEBI" id="CHEBI:29108"/>
    </cofactor>
</comment>
<name>A0AAN9GN34_9CAEN</name>
<dbReference type="GO" id="GO:0017128">
    <property type="term" value="F:phospholipid scramblase activity"/>
    <property type="evidence" value="ECO:0007669"/>
    <property type="project" value="InterPro"/>
</dbReference>
<evidence type="ECO:0000256" key="1">
    <source>
        <dbReference type="ARBA" id="ARBA00005350"/>
    </source>
</evidence>
<evidence type="ECO:0000313" key="5">
    <source>
        <dbReference type="Proteomes" id="UP001374579"/>
    </source>
</evidence>
<keyword evidence="2" id="KW-0564">Palmitate</keyword>
<feature type="region of interest" description="Disordered" evidence="3">
    <location>
        <begin position="1"/>
        <end position="21"/>
    </location>
</feature>
<gene>
    <name evidence="4" type="ORF">V1264_000458</name>
</gene>
<dbReference type="Pfam" id="PF03803">
    <property type="entry name" value="Scramblase"/>
    <property type="match status" value="1"/>
</dbReference>